<evidence type="ECO:0000256" key="4">
    <source>
        <dbReference type="ARBA" id="ARBA00022840"/>
    </source>
</evidence>
<dbReference type="PROSITE" id="PS00108">
    <property type="entry name" value="PROTEIN_KINASE_ST"/>
    <property type="match status" value="1"/>
</dbReference>
<dbReference type="InterPro" id="IPR008271">
    <property type="entry name" value="Ser/Thr_kinase_AS"/>
</dbReference>
<dbReference type="InterPro" id="IPR000719">
    <property type="entry name" value="Prot_kinase_dom"/>
</dbReference>
<dbReference type="EMBL" id="JASCZI010271982">
    <property type="protein sequence ID" value="MED6218778.1"/>
    <property type="molecule type" value="Genomic_DNA"/>
</dbReference>
<keyword evidence="2 5" id="KW-0547">Nucleotide-binding</keyword>
<proteinExistence type="inferred from homology"/>
<comment type="similarity">
    <text evidence="6">Belongs to the protein kinase superfamily.</text>
</comment>
<feature type="binding site" evidence="5">
    <location>
        <position position="75"/>
    </location>
    <ligand>
        <name>ATP</name>
        <dbReference type="ChEBI" id="CHEBI:30616"/>
    </ligand>
</feature>
<evidence type="ECO:0000256" key="2">
    <source>
        <dbReference type="ARBA" id="ARBA00022741"/>
    </source>
</evidence>
<feature type="domain" description="Protein kinase" evidence="7">
    <location>
        <begin position="47"/>
        <end position="318"/>
    </location>
</feature>
<dbReference type="PROSITE" id="PS50011">
    <property type="entry name" value="PROTEIN_KINASE_DOM"/>
    <property type="match status" value="1"/>
</dbReference>
<evidence type="ECO:0000256" key="3">
    <source>
        <dbReference type="ARBA" id="ARBA00022777"/>
    </source>
</evidence>
<evidence type="ECO:0000259" key="7">
    <source>
        <dbReference type="PROSITE" id="PS50011"/>
    </source>
</evidence>
<evidence type="ECO:0000256" key="5">
    <source>
        <dbReference type="PROSITE-ProRule" id="PRU10141"/>
    </source>
</evidence>
<dbReference type="Gene3D" id="3.30.200.20">
    <property type="entry name" value="Phosphorylase Kinase, domain 1"/>
    <property type="match status" value="1"/>
</dbReference>
<keyword evidence="9" id="KW-1185">Reference proteome</keyword>
<protein>
    <recommendedName>
        <fullName evidence="7">Protein kinase domain-containing protein</fullName>
    </recommendedName>
</protein>
<reference evidence="8 9" key="1">
    <citation type="journal article" date="2023" name="Plants (Basel)">
        <title>Bridging the Gap: Combining Genomics and Transcriptomics Approaches to Understand Stylosanthes scabra, an Orphan Legume from the Brazilian Caatinga.</title>
        <authorList>
            <person name="Ferreira-Neto J.R.C."/>
            <person name="da Silva M.D."/>
            <person name="Binneck E."/>
            <person name="de Melo N.F."/>
            <person name="da Silva R.H."/>
            <person name="de Melo A.L.T.M."/>
            <person name="Pandolfi V."/>
            <person name="Bustamante F.O."/>
            <person name="Brasileiro-Vidal A.C."/>
            <person name="Benko-Iseppon A.M."/>
        </authorList>
    </citation>
    <scope>NUCLEOTIDE SEQUENCE [LARGE SCALE GENOMIC DNA]</scope>
    <source>
        <tissue evidence="8">Leaves</tissue>
    </source>
</reference>
<dbReference type="PROSITE" id="PS00107">
    <property type="entry name" value="PROTEIN_KINASE_ATP"/>
    <property type="match status" value="1"/>
</dbReference>
<dbReference type="InterPro" id="IPR011009">
    <property type="entry name" value="Kinase-like_dom_sf"/>
</dbReference>
<gene>
    <name evidence="8" type="ORF">PIB30_029745</name>
</gene>
<dbReference type="Proteomes" id="UP001341840">
    <property type="component" value="Unassembled WGS sequence"/>
</dbReference>
<dbReference type="CDD" id="cd14066">
    <property type="entry name" value="STKc_IRAK"/>
    <property type="match status" value="1"/>
</dbReference>
<accession>A0ABU6ZBP3</accession>
<name>A0ABU6ZBP3_9FABA</name>
<dbReference type="Gene3D" id="1.10.510.10">
    <property type="entry name" value="Transferase(Phosphotransferase) domain 1"/>
    <property type="match status" value="1"/>
</dbReference>
<dbReference type="Pfam" id="PF00069">
    <property type="entry name" value="Pkinase"/>
    <property type="match status" value="1"/>
</dbReference>
<dbReference type="InterPro" id="IPR017441">
    <property type="entry name" value="Protein_kinase_ATP_BS"/>
</dbReference>
<keyword evidence="3" id="KW-0418">Kinase</keyword>
<dbReference type="PANTHER" id="PTHR47973">
    <property type="entry name" value="CYSTEINE-RICH RECEPTOR-LIKE PROTEIN KINASE 3"/>
    <property type="match status" value="1"/>
</dbReference>
<comment type="caution">
    <text evidence="8">The sequence shown here is derived from an EMBL/GenBank/DDBJ whole genome shotgun (WGS) entry which is preliminary data.</text>
</comment>
<sequence>MSCFSLLCGRKGSSLSAQPTEADIDLSSFKNINLYTYKELQIATERFSPANKIGEGGFGSVYKGKLRNGTMAAIKVLSAESKQGVKEFLTEIEVISSIEHENLVKLYGCCVERNQRILVYGYLENNSLAQTLVGGGRSSLHFSWHTRRSICIGVAWGLAFLHHEIEPHIIHRDIKASNILLDKDLKPKISDFGLARLIPSNITHISTLVAGTAGYLAPEYAIRSQVTRKSDVYSFGVLLLEIVSGRCNTNRRLPAEERYLHTRAWDLYEKGELESLVDSSLGGDFDVEEAIRFCKIGLICIQDSLQLRPSMSTVHDMLIGERDVNEKMMSKPGLLFDFTEPKDQGKQKGKVEEVEVEKTSLLAMTGSEKKHDLESSSLSASTGSYATMTFTSICDRSN</sequence>
<dbReference type="SUPFAM" id="SSF56112">
    <property type="entry name" value="Protein kinase-like (PK-like)"/>
    <property type="match status" value="1"/>
</dbReference>
<organism evidence="8 9">
    <name type="scientific">Stylosanthes scabra</name>
    <dbReference type="NCBI Taxonomy" id="79078"/>
    <lineage>
        <taxon>Eukaryota</taxon>
        <taxon>Viridiplantae</taxon>
        <taxon>Streptophyta</taxon>
        <taxon>Embryophyta</taxon>
        <taxon>Tracheophyta</taxon>
        <taxon>Spermatophyta</taxon>
        <taxon>Magnoliopsida</taxon>
        <taxon>eudicotyledons</taxon>
        <taxon>Gunneridae</taxon>
        <taxon>Pentapetalae</taxon>
        <taxon>rosids</taxon>
        <taxon>fabids</taxon>
        <taxon>Fabales</taxon>
        <taxon>Fabaceae</taxon>
        <taxon>Papilionoideae</taxon>
        <taxon>50 kb inversion clade</taxon>
        <taxon>dalbergioids sensu lato</taxon>
        <taxon>Dalbergieae</taxon>
        <taxon>Pterocarpus clade</taxon>
        <taxon>Stylosanthes</taxon>
    </lineage>
</organism>
<keyword evidence="6" id="KW-0723">Serine/threonine-protein kinase</keyword>
<keyword evidence="4 5" id="KW-0067">ATP-binding</keyword>
<evidence type="ECO:0000256" key="6">
    <source>
        <dbReference type="RuleBase" id="RU000304"/>
    </source>
</evidence>
<dbReference type="SMART" id="SM00220">
    <property type="entry name" value="S_TKc"/>
    <property type="match status" value="1"/>
</dbReference>
<dbReference type="InterPro" id="IPR052059">
    <property type="entry name" value="CR_Ser/Thr_kinase"/>
</dbReference>
<evidence type="ECO:0000313" key="9">
    <source>
        <dbReference type="Proteomes" id="UP001341840"/>
    </source>
</evidence>
<evidence type="ECO:0000313" key="8">
    <source>
        <dbReference type="EMBL" id="MED6218778.1"/>
    </source>
</evidence>
<evidence type="ECO:0000256" key="1">
    <source>
        <dbReference type="ARBA" id="ARBA00022679"/>
    </source>
</evidence>
<keyword evidence="1" id="KW-0808">Transferase</keyword>